<feature type="compositionally biased region" description="Polar residues" evidence="1">
    <location>
        <begin position="1"/>
        <end position="12"/>
    </location>
</feature>
<sequence>MARSAITLSSSRPIPLPQEQYDDPMDTSNEDQWPSQQPISRGYANTTSPARVSYDRCSQARDQYGNYYHLQPGRGFKEHSLSTSPSWRCTATSCHRQRDLQVSRQFHEQTAKLLHKANTFEFHSPQALEMPIQLSRQAVSYLQRVCVDDSWAFHDRFEESSKP</sequence>
<feature type="compositionally biased region" description="Polar residues" evidence="1">
    <location>
        <begin position="30"/>
        <end position="50"/>
    </location>
</feature>
<gene>
    <name evidence="2" type="ORF">LECACI_7A007856</name>
</gene>
<evidence type="ECO:0000256" key="1">
    <source>
        <dbReference type="SAM" id="MobiDB-lite"/>
    </source>
</evidence>
<dbReference type="AlphaFoldDB" id="A0AAI8Z587"/>
<feature type="compositionally biased region" description="Acidic residues" evidence="1">
    <location>
        <begin position="20"/>
        <end position="29"/>
    </location>
</feature>
<evidence type="ECO:0000313" key="3">
    <source>
        <dbReference type="Proteomes" id="UP001296104"/>
    </source>
</evidence>
<organism evidence="2 3">
    <name type="scientific">Lecanosticta acicola</name>
    <dbReference type="NCBI Taxonomy" id="111012"/>
    <lineage>
        <taxon>Eukaryota</taxon>
        <taxon>Fungi</taxon>
        <taxon>Dikarya</taxon>
        <taxon>Ascomycota</taxon>
        <taxon>Pezizomycotina</taxon>
        <taxon>Dothideomycetes</taxon>
        <taxon>Dothideomycetidae</taxon>
        <taxon>Mycosphaerellales</taxon>
        <taxon>Mycosphaerellaceae</taxon>
        <taxon>Lecanosticta</taxon>
    </lineage>
</organism>
<keyword evidence="3" id="KW-1185">Reference proteome</keyword>
<feature type="region of interest" description="Disordered" evidence="1">
    <location>
        <begin position="1"/>
        <end position="50"/>
    </location>
</feature>
<evidence type="ECO:0000313" key="2">
    <source>
        <dbReference type="EMBL" id="CAK4032698.1"/>
    </source>
</evidence>
<name>A0AAI8Z587_9PEZI</name>
<protein>
    <submittedName>
        <fullName evidence="2">Uncharacterized protein</fullName>
    </submittedName>
</protein>
<reference evidence="2" key="1">
    <citation type="submission" date="2023-11" db="EMBL/GenBank/DDBJ databases">
        <authorList>
            <person name="Alioto T."/>
            <person name="Alioto T."/>
            <person name="Gomez Garrido J."/>
        </authorList>
    </citation>
    <scope>NUCLEOTIDE SEQUENCE</scope>
</reference>
<dbReference type="EMBL" id="CAVMBE010000068">
    <property type="protein sequence ID" value="CAK4032698.1"/>
    <property type="molecule type" value="Genomic_DNA"/>
</dbReference>
<proteinExistence type="predicted"/>
<accession>A0AAI8Z587</accession>
<dbReference type="Proteomes" id="UP001296104">
    <property type="component" value="Unassembled WGS sequence"/>
</dbReference>
<comment type="caution">
    <text evidence="2">The sequence shown here is derived from an EMBL/GenBank/DDBJ whole genome shotgun (WGS) entry which is preliminary data.</text>
</comment>